<evidence type="ECO:0000259" key="1">
    <source>
        <dbReference type="Pfam" id="PF08241"/>
    </source>
</evidence>
<dbReference type="InterPro" id="IPR013216">
    <property type="entry name" value="Methyltransf_11"/>
</dbReference>
<dbReference type="InterPro" id="IPR029063">
    <property type="entry name" value="SAM-dependent_MTases_sf"/>
</dbReference>
<dbReference type="GO" id="GO:0008168">
    <property type="term" value="F:methyltransferase activity"/>
    <property type="evidence" value="ECO:0007669"/>
    <property type="project" value="UniProtKB-KW"/>
</dbReference>
<keyword evidence="2" id="KW-0489">Methyltransferase</keyword>
<evidence type="ECO:0000313" key="3">
    <source>
        <dbReference type="Proteomes" id="UP000618818"/>
    </source>
</evidence>
<accession>A0ABR8N6E9</accession>
<name>A0ABR8N6E9_9ACTN</name>
<feature type="domain" description="Methyltransferase type 11" evidence="1">
    <location>
        <begin position="17"/>
        <end position="106"/>
    </location>
</feature>
<dbReference type="EMBL" id="JACXYZ010000001">
    <property type="protein sequence ID" value="MBD3923739.1"/>
    <property type="molecule type" value="Genomic_DNA"/>
</dbReference>
<comment type="caution">
    <text evidence="2">The sequence shown here is derived from an EMBL/GenBank/DDBJ whole genome shotgun (WGS) entry which is preliminary data.</text>
</comment>
<proteinExistence type="predicted"/>
<sequence length="193" mass="21773">MCRDYFQRWVPETSTVLDIAAGHCEFINNIVAGRKLAVDLNPDLINHAAADVEATVSRSDALHHLADHSVDRVFISNFFEHVPREVILSTLVEARRVLRPDGKLLVLQPNVRYCARDYWMFFDHITPVDDRALVEAFTAAGLDVELNIPRFLPYTTKSRLPSGPRLVAIYLKVPLAWKVLGAQAFLVGRPQSL</sequence>
<dbReference type="Gene3D" id="3.40.50.150">
    <property type="entry name" value="Vaccinia Virus protein VP39"/>
    <property type="match status" value="1"/>
</dbReference>
<dbReference type="Pfam" id="PF08241">
    <property type="entry name" value="Methyltransf_11"/>
    <property type="match status" value="1"/>
</dbReference>
<gene>
    <name evidence="2" type="ORF">IEZ26_03830</name>
</gene>
<reference evidence="2 3" key="1">
    <citation type="submission" date="2020-09" db="EMBL/GenBank/DDBJ databases">
        <title>novel species in genus Nocardioides.</title>
        <authorList>
            <person name="Zhang G."/>
        </authorList>
    </citation>
    <scope>NUCLEOTIDE SEQUENCE [LARGE SCALE GENOMIC DNA]</scope>
    <source>
        <strain evidence="2 3">KCTC 39551</strain>
    </source>
</reference>
<dbReference type="SUPFAM" id="SSF53335">
    <property type="entry name" value="S-adenosyl-L-methionine-dependent methyltransferases"/>
    <property type="match status" value="1"/>
</dbReference>
<keyword evidence="3" id="KW-1185">Reference proteome</keyword>
<keyword evidence="2" id="KW-0808">Transferase</keyword>
<protein>
    <submittedName>
        <fullName evidence="2">Class I SAM-dependent methyltransferase</fullName>
    </submittedName>
</protein>
<dbReference type="Proteomes" id="UP000618818">
    <property type="component" value="Unassembled WGS sequence"/>
</dbReference>
<dbReference type="GO" id="GO:0032259">
    <property type="term" value="P:methylation"/>
    <property type="evidence" value="ECO:0007669"/>
    <property type="project" value="UniProtKB-KW"/>
</dbReference>
<dbReference type="CDD" id="cd02440">
    <property type="entry name" value="AdoMet_MTases"/>
    <property type="match status" value="1"/>
</dbReference>
<organism evidence="2 3">
    <name type="scientific">Nocardioides cavernae</name>
    <dbReference type="NCBI Taxonomy" id="1921566"/>
    <lineage>
        <taxon>Bacteria</taxon>
        <taxon>Bacillati</taxon>
        <taxon>Actinomycetota</taxon>
        <taxon>Actinomycetes</taxon>
        <taxon>Propionibacteriales</taxon>
        <taxon>Nocardioidaceae</taxon>
        <taxon>Nocardioides</taxon>
    </lineage>
</organism>
<evidence type="ECO:0000313" key="2">
    <source>
        <dbReference type="EMBL" id="MBD3923739.1"/>
    </source>
</evidence>